<dbReference type="PANTHER" id="PTHR12185:SF14">
    <property type="entry name" value="CHOLESTEROL UPTAKE PROTEIN 1"/>
    <property type="match status" value="1"/>
</dbReference>
<feature type="transmembrane region" description="Helical" evidence="8">
    <location>
        <begin position="503"/>
        <end position="522"/>
    </location>
</feature>
<feature type="transmembrane region" description="Helical" evidence="8">
    <location>
        <begin position="534"/>
        <end position="552"/>
    </location>
</feature>
<feature type="transmembrane region" description="Helical" evidence="8">
    <location>
        <begin position="724"/>
        <end position="743"/>
    </location>
</feature>
<evidence type="ECO:0000256" key="3">
    <source>
        <dbReference type="ARBA" id="ARBA00022692"/>
    </source>
</evidence>
<protein>
    <recommendedName>
        <fullName evidence="12">SID1 transmembrane family member 1-like</fullName>
    </recommendedName>
</protein>
<dbReference type="GO" id="GO:0005886">
    <property type="term" value="C:plasma membrane"/>
    <property type="evidence" value="ECO:0007669"/>
    <property type="project" value="TreeGrafter"/>
</dbReference>
<gene>
    <name evidence="10" type="ORF">PHAECO_LOCUS6007</name>
</gene>
<dbReference type="InterPro" id="IPR025958">
    <property type="entry name" value="SID1_TM_fam"/>
</dbReference>
<evidence type="ECO:0000256" key="4">
    <source>
        <dbReference type="ARBA" id="ARBA00022729"/>
    </source>
</evidence>
<sequence length="763" mass="86882">MMLFVEKLWFLVIFLGVHVQSQNISIEQIIPARIELQELRLNALHQVILIYNSQPELKTINPFKVKTTTNMSYTSSLPVLVVANQKTQVSAWSTPLAVETSLKGSTLYFDTVSKILCHDSMDAIINSDFSIKPLQIAQRFIIALSTSSARDVYVSVELEEQKDFYVELDRSYSLLVSPSEPQYVFFKFDENTSDTIVIEVDSKDDICLTVSVQDCHCPVFDMNKDIKYEGIHQTINLNGAITLARRQFPNGFFLVFVAKPDNYECSQSSSYIPRMMRTVSISTVNITSKVNFKIRNNISGRDYVLAVVGTFVILTAAGVVLVIIALVFHRYGTISKNTYNDVVVTDYFEVLSEEQITGLLKSDYLTVSQFSRNPKRIKKRSYNYLSHTLSIALFYSIPVVQLVVTYQRIVNQSGNEDLCYYNFLCAHPSFGFSDFNHIYSNIGYVMFGIIYIFVVLDRHRLVKLRKEKGIPVHYGLFHAMGVALIIEGLLSSCYHICPSQSNYQFDTSFMYVMAVLSMIKLYQNRHPDINATAYTTFTILGGAIFMAMIGILNGSLAIWIIFIVFYSALVVILSFKIYFLNFVLDGLKQLKRDIQKKGIGVDTFNPIRKARFILLVLANLANYSFLIIGLLLYSTNITDFGTFLLGLLLGNAVIHTIFYTCMKLIHNERICFEAICYGLLSLGCWAGSAVFFLDNATLWTVTPAESRQWNQACILINFFDKHDVWHLLSAPALYFTFMYLMCLDDDIIDILRESIFLTGEYHL</sequence>
<keyword evidence="4 9" id="KW-0732">Signal</keyword>
<accession>A0A9N9X2S8</accession>
<keyword evidence="5 8" id="KW-1133">Transmembrane helix</keyword>
<dbReference type="PANTHER" id="PTHR12185">
    <property type="entry name" value="SID1 TRANSMEMBRANE FAMILY MEMEBER"/>
    <property type="match status" value="1"/>
</dbReference>
<feature type="transmembrane region" description="Helical" evidence="8">
    <location>
        <begin position="303"/>
        <end position="328"/>
    </location>
</feature>
<feature type="transmembrane region" description="Helical" evidence="8">
    <location>
        <begin position="476"/>
        <end position="497"/>
    </location>
</feature>
<reference evidence="10" key="1">
    <citation type="submission" date="2022-01" db="EMBL/GenBank/DDBJ databases">
        <authorList>
            <person name="King R."/>
        </authorList>
    </citation>
    <scope>NUCLEOTIDE SEQUENCE</scope>
</reference>
<feature type="transmembrane region" description="Helical" evidence="8">
    <location>
        <begin position="558"/>
        <end position="584"/>
    </location>
</feature>
<keyword evidence="3 8" id="KW-0812">Transmembrane</keyword>
<dbReference type="OrthoDB" id="416618at2759"/>
<evidence type="ECO:0000256" key="7">
    <source>
        <dbReference type="ARBA" id="ARBA00023180"/>
    </source>
</evidence>
<evidence type="ECO:0000256" key="9">
    <source>
        <dbReference type="SAM" id="SignalP"/>
    </source>
</evidence>
<keyword evidence="7" id="KW-0325">Glycoprotein</keyword>
<keyword evidence="6 8" id="KW-0472">Membrane</keyword>
<evidence type="ECO:0000256" key="8">
    <source>
        <dbReference type="SAM" id="Phobius"/>
    </source>
</evidence>
<evidence type="ECO:0000256" key="5">
    <source>
        <dbReference type="ARBA" id="ARBA00022989"/>
    </source>
</evidence>
<evidence type="ECO:0000256" key="1">
    <source>
        <dbReference type="ARBA" id="ARBA00004141"/>
    </source>
</evidence>
<feature type="transmembrane region" description="Helical" evidence="8">
    <location>
        <begin position="640"/>
        <end position="662"/>
    </location>
</feature>
<evidence type="ECO:0000313" key="10">
    <source>
        <dbReference type="EMBL" id="CAG9819072.1"/>
    </source>
</evidence>
<evidence type="ECO:0000313" key="11">
    <source>
        <dbReference type="Proteomes" id="UP001153737"/>
    </source>
</evidence>
<feature type="signal peptide" evidence="9">
    <location>
        <begin position="1"/>
        <end position="21"/>
    </location>
</feature>
<proteinExistence type="inferred from homology"/>
<dbReference type="GO" id="GO:0051033">
    <property type="term" value="F:RNA transmembrane transporter activity"/>
    <property type="evidence" value="ECO:0007669"/>
    <property type="project" value="TreeGrafter"/>
</dbReference>
<feature type="chain" id="PRO_5040172866" description="SID1 transmembrane family member 1-like" evidence="9">
    <location>
        <begin position="22"/>
        <end position="763"/>
    </location>
</feature>
<organism evidence="10 11">
    <name type="scientific">Phaedon cochleariae</name>
    <name type="common">Mustard beetle</name>
    <dbReference type="NCBI Taxonomy" id="80249"/>
    <lineage>
        <taxon>Eukaryota</taxon>
        <taxon>Metazoa</taxon>
        <taxon>Ecdysozoa</taxon>
        <taxon>Arthropoda</taxon>
        <taxon>Hexapoda</taxon>
        <taxon>Insecta</taxon>
        <taxon>Pterygota</taxon>
        <taxon>Neoptera</taxon>
        <taxon>Endopterygota</taxon>
        <taxon>Coleoptera</taxon>
        <taxon>Polyphaga</taxon>
        <taxon>Cucujiformia</taxon>
        <taxon>Chrysomeloidea</taxon>
        <taxon>Chrysomelidae</taxon>
        <taxon>Chrysomelinae</taxon>
        <taxon>Chrysomelini</taxon>
        <taxon>Phaedon</taxon>
    </lineage>
</organism>
<name>A0A9N9X2S8_PHACE</name>
<reference evidence="10" key="2">
    <citation type="submission" date="2022-10" db="EMBL/GenBank/DDBJ databases">
        <authorList>
            <consortium name="ENA_rothamsted_submissions"/>
            <consortium name="culmorum"/>
            <person name="King R."/>
        </authorList>
    </citation>
    <scope>NUCLEOTIDE SEQUENCE</scope>
</reference>
<evidence type="ECO:0000256" key="2">
    <source>
        <dbReference type="ARBA" id="ARBA00006618"/>
    </source>
</evidence>
<feature type="transmembrane region" description="Helical" evidence="8">
    <location>
        <begin position="438"/>
        <end position="456"/>
    </location>
</feature>
<dbReference type="GO" id="GO:0003725">
    <property type="term" value="F:double-stranded RNA binding"/>
    <property type="evidence" value="ECO:0007669"/>
    <property type="project" value="TreeGrafter"/>
</dbReference>
<dbReference type="Pfam" id="PF13965">
    <property type="entry name" value="SID-1_RNA_chan"/>
    <property type="match status" value="1"/>
</dbReference>
<comment type="subcellular location">
    <subcellularLocation>
        <location evidence="1">Membrane</location>
        <topology evidence="1">Multi-pass membrane protein</topology>
    </subcellularLocation>
</comment>
<dbReference type="Proteomes" id="UP001153737">
    <property type="component" value="Chromosome 2"/>
</dbReference>
<keyword evidence="11" id="KW-1185">Reference proteome</keyword>
<evidence type="ECO:0000256" key="6">
    <source>
        <dbReference type="ARBA" id="ARBA00023136"/>
    </source>
</evidence>
<dbReference type="AlphaFoldDB" id="A0A9N9X2S8"/>
<feature type="transmembrane region" description="Helical" evidence="8">
    <location>
        <begin position="674"/>
        <end position="693"/>
    </location>
</feature>
<evidence type="ECO:0008006" key="12">
    <source>
        <dbReference type="Google" id="ProtNLM"/>
    </source>
</evidence>
<feature type="transmembrane region" description="Helical" evidence="8">
    <location>
        <begin position="612"/>
        <end position="634"/>
    </location>
</feature>
<dbReference type="EMBL" id="OU896708">
    <property type="protein sequence ID" value="CAG9819072.1"/>
    <property type="molecule type" value="Genomic_DNA"/>
</dbReference>
<comment type="similarity">
    <text evidence="2">Belongs to the SID1 family.</text>
</comment>
<feature type="transmembrane region" description="Helical" evidence="8">
    <location>
        <begin position="382"/>
        <end position="404"/>
    </location>
</feature>
<dbReference type="GO" id="GO:0005764">
    <property type="term" value="C:lysosome"/>
    <property type="evidence" value="ECO:0007669"/>
    <property type="project" value="TreeGrafter"/>
</dbReference>